<feature type="transmembrane region" description="Helical" evidence="5">
    <location>
        <begin position="360"/>
        <end position="380"/>
    </location>
</feature>
<dbReference type="InterPro" id="IPR005829">
    <property type="entry name" value="Sugar_transporter_CS"/>
</dbReference>
<evidence type="ECO:0000313" key="7">
    <source>
        <dbReference type="EMBL" id="AMG40076.1"/>
    </source>
</evidence>
<proteinExistence type="predicted"/>
<evidence type="ECO:0000259" key="6">
    <source>
        <dbReference type="PROSITE" id="PS50850"/>
    </source>
</evidence>
<reference evidence="8" key="1">
    <citation type="submission" date="2015-12" db="EMBL/GenBank/DDBJ databases">
        <title>FDA dAtabase for Regulatory Grade micrObial Sequences (FDA-ARGOS): Supporting development and validation of Infectious Disease Dx tests.</title>
        <authorList>
            <person name="Case J."/>
            <person name="Tallon L."/>
            <person name="Sadzewicz L."/>
            <person name="Sengamalay N."/>
            <person name="Ott S."/>
            <person name="Godinez A."/>
            <person name="Nagaraj S."/>
            <person name="Nadendla S."/>
            <person name="Sichtig H."/>
        </authorList>
    </citation>
    <scope>NUCLEOTIDE SEQUENCE [LARGE SCALE GENOMIC DNA]</scope>
    <source>
        <strain evidence="8">FDAARGOS_147</strain>
    </source>
</reference>
<feature type="domain" description="Major facilitator superfamily (MFS) profile" evidence="6">
    <location>
        <begin position="15"/>
        <end position="500"/>
    </location>
</feature>
<evidence type="ECO:0000256" key="1">
    <source>
        <dbReference type="ARBA" id="ARBA00004141"/>
    </source>
</evidence>
<feature type="transmembrane region" description="Helical" evidence="5">
    <location>
        <begin position="54"/>
        <end position="75"/>
    </location>
</feature>
<dbReference type="InterPro" id="IPR020846">
    <property type="entry name" value="MFS_dom"/>
</dbReference>
<dbReference type="AlphaFoldDB" id="A0A0X8P571"/>
<keyword evidence="2 5" id="KW-0812">Transmembrane</keyword>
<feature type="transmembrane region" description="Helical" evidence="5">
    <location>
        <begin position="82"/>
        <end position="101"/>
    </location>
</feature>
<feature type="transmembrane region" description="Helical" evidence="5">
    <location>
        <begin position="473"/>
        <end position="496"/>
    </location>
</feature>
<dbReference type="InterPro" id="IPR036259">
    <property type="entry name" value="MFS_trans_sf"/>
</dbReference>
<feature type="transmembrane region" description="Helical" evidence="5">
    <location>
        <begin position="234"/>
        <end position="251"/>
    </location>
</feature>
<evidence type="ECO:0000256" key="2">
    <source>
        <dbReference type="ARBA" id="ARBA00022692"/>
    </source>
</evidence>
<dbReference type="GO" id="GO:0022857">
    <property type="term" value="F:transmembrane transporter activity"/>
    <property type="evidence" value="ECO:0007669"/>
    <property type="project" value="InterPro"/>
</dbReference>
<feature type="transmembrane region" description="Helical" evidence="5">
    <location>
        <begin position="305"/>
        <end position="324"/>
    </location>
</feature>
<dbReference type="Gene3D" id="1.20.1720.10">
    <property type="entry name" value="Multidrug resistance protein D"/>
    <property type="match status" value="1"/>
</dbReference>
<keyword evidence="3 5" id="KW-1133">Transmembrane helix</keyword>
<dbReference type="GO" id="GO:0016020">
    <property type="term" value="C:membrane"/>
    <property type="evidence" value="ECO:0007669"/>
    <property type="project" value="UniProtKB-SubCell"/>
</dbReference>
<evidence type="ECO:0000313" key="8">
    <source>
        <dbReference type="Proteomes" id="UP000060602"/>
    </source>
</evidence>
<dbReference type="Pfam" id="PF07690">
    <property type="entry name" value="MFS_1"/>
    <property type="match status" value="1"/>
</dbReference>
<evidence type="ECO:0000256" key="3">
    <source>
        <dbReference type="ARBA" id="ARBA00022989"/>
    </source>
</evidence>
<dbReference type="InterPro" id="IPR011701">
    <property type="entry name" value="MFS"/>
</dbReference>
<dbReference type="Proteomes" id="UP000060602">
    <property type="component" value="Chromosome"/>
</dbReference>
<dbReference type="SUPFAM" id="SSF103473">
    <property type="entry name" value="MFS general substrate transporter"/>
    <property type="match status" value="1"/>
</dbReference>
<comment type="subcellular location">
    <subcellularLocation>
        <location evidence="1">Membrane</location>
        <topology evidence="1">Multi-pass membrane protein</topology>
    </subcellularLocation>
</comment>
<evidence type="ECO:0000256" key="5">
    <source>
        <dbReference type="SAM" id="Phobius"/>
    </source>
</evidence>
<dbReference type="PANTHER" id="PTHR42718:SF49">
    <property type="entry name" value="EXPORT PROTEIN"/>
    <property type="match status" value="1"/>
</dbReference>
<dbReference type="PROSITE" id="PS00216">
    <property type="entry name" value="SUGAR_TRANSPORT_1"/>
    <property type="match status" value="1"/>
</dbReference>
<dbReference type="PROSITE" id="PS50850">
    <property type="entry name" value="MFS"/>
    <property type="match status" value="1"/>
</dbReference>
<keyword evidence="4 5" id="KW-0472">Membrane</keyword>
<gene>
    <name evidence="7" type="ORF">AL504_00640</name>
</gene>
<protein>
    <submittedName>
        <fullName evidence="7">MFS transporter</fullName>
    </submittedName>
</protein>
<sequence>MPSTVSPPPAAARKILILIAVCLACAAMPFTFTGPAIALPSIARDLGGSPVALNWITNAFMLVFGSTLLVAGALADRYGRRRVFLAGAAIFIAASVGLVYAPGIVAFDLLRAAQGLGGAAIFSGGAAALAQEFDGPGRMRAFSLLGASFGAGLSFGPIASAVLIERFGWRSIFLLVIALAAVAFALGARGLRESRDPAAGRLDWPGAATFSAALALLTWGIMRAPQSGWGDPSTLAMLAAAVALFAVFGLIELRAARPMLDLTLFRYPRFLGVQLLAAAPAYAFVVLLILLPVRFIAVDGLGEIAAGRMMIALSAPLLLLPVVAGQLTRWLAPALICGAGLLLAAAGLAWLGLAMTAGQVAALVGPMLLIGIGISLPWGLMDGLAVSVVPTERAGMATGIFSTTRVAGEGVALAVVSALLSALTASHLAAALPGAASQAAQAAQQLVAGDFDAVAGLLPGVGRAALARASADAFATLAWVLAAITVLTALVVFVFLGRPETRAAAPSAAARA</sequence>
<organism evidence="7 8">
    <name type="scientific">Alcaligenes xylosoxydans xylosoxydans</name>
    <name type="common">Achromobacter xylosoxidans</name>
    <dbReference type="NCBI Taxonomy" id="85698"/>
    <lineage>
        <taxon>Bacteria</taxon>
        <taxon>Pseudomonadati</taxon>
        <taxon>Pseudomonadota</taxon>
        <taxon>Betaproteobacteria</taxon>
        <taxon>Burkholderiales</taxon>
        <taxon>Alcaligenaceae</taxon>
        <taxon>Achromobacter</taxon>
    </lineage>
</organism>
<feature type="transmembrane region" description="Helical" evidence="5">
    <location>
        <begin position="171"/>
        <end position="192"/>
    </location>
</feature>
<feature type="transmembrane region" description="Helical" evidence="5">
    <location>
        <begin position="141"/>
        <end position="164"/>
    </location>
</feature>
<feature type="transmembrane region" description="Helical" evidence="5">
    <location>
        <begin position="330"/>
        <end position="353"/>
    </location>
</feature>
<dbReference type="RefSeq" id="WP_061074277.1">
    <property type="nucleotide sequence ID" value="NZ_CP014060.2"/>
</dbReference>
<feature type="transmembrane region" description="Helical" evidence="5">
    <location>
        <begin position="271"/>
        <end position="293"/>
    </location>
</feature>
<dbReference type="EMBL" id="CP014060">
    <property type="protein sequence ID" value="AMG40076.1"/>
    <property type="molecule type" value="Genomic_DNA"/>
</dbReference>
<dbReference type="CDD" id="cd17321">
    <property type="entry name" value="MFS_MMR_MDR_like"/>
    <property type="match status" value="1"/>
</dbReference>
<evidence type="ECO:0000256" key="4">
    <source>
        <dbReference type="ARBA" id="ARBA00023136"/>
    </source>
</evidence>
<name>A0A0X8P571_ALCXX</name>
<feature type="transmembrane region" description="Helical" evidence="5">
    <location>
        <begin position="204"/>
        <end position="222"/>
    </location>
</feature>
<dbReference type="Gene3D" id="1.20.1250.20">
    <property type="entry name" value="MFS general substrate transporter like domains"/>
    <property type="match status" value="1"/>
</dbReference>
<dbReference type="PANTHER" id="PTHR42718">
    <property type="entry name" value="MAJOR FACILITATOR SUPERFAMILY MULTIDRUG TRANSPORTER MFSC"/>
    <property type="match status" value="1"/>
</dbReference>
<accession>A0A0X8P571</accession>